<gene>
    <name evidence="1" type="ORF">Psuf_033710</name>
</gene>
<dbReference type="AlphaFoldDB" id="A0A6F8YJB2"/>
<protein>
    <recommendedName>
        <fullName evidence="3">Neuraminidase</fullName>
    </recommendedName>
</protein>
<dbReference type="RefSeq" id="WP_173157942.1">
    <property type="nucleotide sequence ID" value="NZ_AP022871.1"/>
</dbReference>
<dbReference type="Pfam" id="PF15892">
    <property type="entry name" value="BNR_4"/>
    <property type="match status" value="1"/>
</dbReference>
<sequence length="587" mass="63432">MIDLDLFPGNASGARAFNGEPFVQDNVLRVVESGQQVRYAVWVDGARQPVVGRRVLPHGRWQTVRLADVPGMTAEFGLPNAVDSHNTWSMAMDADGYLHISGNHHNHPLRYARSTNPRSITAWTAAPMVGTNEGSVTYPQFVRVGTGLLFFYRDGLSGTGNVLVNRYDTVSKTWSRLHSPLIDAVASAESPYLHYIGLGPDDSIHIAVIWRDSGAETNNDVCHARSTDGGVTWRQMNGTALSLPLTHGGWPPALDTPPTNFGLLNSCGMAVDANGHPHIGNEQWSSGQRTQYSHLYWNGTSWTNEVLTDWQYAMPFSVGANAVNAELSRPALVCAGGRTYMLYRHNRERPGALMLRDITPGGDQAEASILNLPLWGCEFSINARTTIDHGRLEVLVCPARQEDVTPPALPVNKWAAIDTCWANQVAGVISISLDDLDDVVHGRVRAPGLELIASTAMEGSAYFTPTLSTSPVGLASFQVLIPGEYAGRRLVARHAGRWNLDQGSATSYTVELNQTGTARASLTTATALTTPVLMWHPVALLDTSNMDDGTYVSLTAKVAGGSGSPRLRMTTGTLQVFAIVGSDGRPL</sequence>
<dbReference type="EMBL" id="AP022871">
    <property type="protein sequence ID" value="BCB86058.1"/>
    <property type="molecule type" value="Genomic_DNA"/>
</dbReference>
<accession>A0A6F8YJB2</accession>
<organism evidence="1 2">
    <name type="scientific">Phytohabitans suffuscus</name>
    <dbReference type="NCBI Taxonomy" id="624315"/>
    <lineage>
        <taxon>Bacteria</taxon>
        <taxon>Bacillati</taxon>
        <taxon>Actinomycetota</taxon>
        <taxon>Actinomycetes</taxon>
        <taxon>Micromonosporales</taxon>
        <taxon>Micromonosporaceae</taxon>
    </lineage>
</organism>
<dbReference type="KEGG" id="psuu:Psuf_033710"/>
<keyword evidence="2" id="KW-1185">Reference proteome</keyword>
<evidence type="ECO:0008006" key="3">
    <source>
        <dbReference type="Google" id="ProtNLM"/>
    </source>
</evidence>
<dbReference type="Proteomes" id="UP000503011">
    <property type="component" value="Chromosome"/>
</dbReference>
<evidence type="ECO:0000313" key="1">
    <source>
        <dbReference type="EMBL" id="BCB86058.1"/>
    </source>
</evidence>
<reference evidence="1 2" key="1">
    <citation type="submission" date="2020-03" db="EMBL/GenBank/DDBJ databases">
        <title>Whole genome shotgun sequence of Phytohabitans suffuscus NBRC 105367.</title>
        <authorList>
            <person name="Komaki H."/>
            <person name="Tamura T."/>
        </authorList>
    </citation>
    <scope>NUCLEOTIDE SEQUENCE [LARGE SCALE GENOMIC DNA]</scope>
    <source>
        <strain evidence="1 2">NBRC 105367</strain>
    </source>
</reference>
<reference evidence="1 2" key="2">
    <citation type="submission" date="2020-03" db="EMBL/GenBank/DDBJ databases">
        <authorList>
            <person name="Ichikawa N."/>
            <person name="Kimura A."/>
            <person name="Kitahashi Y."/>
            <person name="Uohara A."/>
        </authorList>
    </citation>
    <scope>NUCLEOTIDE SEQUENCE [LARGE SCALE GENOMIC DNA]</scope>
    <source>
        <strain evidence="1 2">NBRC 105367</strain>
    </source>
</reference>
<name>A0A6F8YJB2_9ACTN</name>
<dbReference type="InterPro" id="IPR036278">
    <property type="entry name" value="Sialidase_sf"/>
</dbReference>
<proteinExistence type="predicted"/>
<dbReference type="SUPFAM" id="SSF50939">
    <property type="entry name" value="Sialidases"/>
    <property type="match status" value="1"/>
</dbReference>
<evidence type="ECO:0000313" key="2">
    <source>
        <dbReference type="Proteomes" id="UP000503011"/>
    </source>
</evidence>